<evidence type="ECO:0000256" key="1">
    <source>
        <dbReference type="ARBA" id="ARBA00004071"/>
    </source>
</evidence>
<accession>A0ABT2ENZ6</accession>
<keyword evidence="5 8" id="KW-0378">Hydrolase</keyword>
<dbReference type="PRINTS" id="PR00741">
    <property type="entry name" value="GLHYDRLASE29"/>
</dbReference>
<dbReference type="InterPro" id="IPR057739">
    <property type="entry name" value="Glyco_hydro_29_N"/>
</dbReference>
<dbReference type="Gene3D" id="3.20.20.80">
    <property type="entry name" value="Glycosidases"/>
    <property type="match status" value="1"/>
</dbReference>
<dbReference type="GO" id="GO:0004560">
    <property type="term" value="F:alpha-L-fucosidase activity"/>
    <property type="evidence" value="ECO:0007669"/>
    <property type="project" value="UniProtKB-EC"/>
</dbReference>
<dbReference type="Proteomes" id="UP001204798">
    <property type="component" value="Unassembled WGS sequence"/>
</dbReference>
<evidence type="ECO:0000256" key="6">
    <source>
        <dbReference type="ARBA" id="ARBA00023295"/>
    </source>
</evidence>
<dbReference type="RefSeq" id="WP_259096129.1">
    <property type="nucleotide sequence ID" value="NZ_CP130454.1"/>
</dbReference>
<dbReference type="Pfam" id="PF01120">
    <property type="entry name" value="Alpha_L_fucos"/>
    <property type="match status" value="1"/>
</dbReference>
<comment type="caution">
    <text evidence="8">The sequence shown here is derived from an EMBL/GenBank/DDBJ whole genome shotgun (WGS) entry which is preliminary data.</text>
</comment>
<comment type="similarity">
    <text evidence="2">Belongs to the glycosyl hydrolase 29 family.</text>
</comment>
<evidence type="ECO:0000256" key="5">
    <source>
        <dbReference type="ARBA" id="ARBA00022801"/>
    </source>
</evidence>
<sequence>MKRRETIKALVWASLATTVNVQQARGGEQEVVDEARERRIKWFREAKFRMFIHWGLYAIPAGIWKGKEIPGIGEWIMFRARIPVKEYAQLAKQFNPTKFNADEWVQLAKEAGQRYLVITAKHHDGFAMYDSKVTDYDIVDATPFGRDPMKELSEACRKHGIRFCFYYSHVQDWHHPDAVGNDWDYDPSQKNFARYWEEKAKPQIQELLTQYGLLGLMWFDTPRNISYEHALEAVQLVRSLQPDCLVNGRVGHNLGDYREMGDNRIPEDVVEEDWEVPATINNTWGYKVTDNNWKPVERLIFNLVDIVSKGGNYLLNVGPTAEGIIPEPSVERLLAMGRWLKVNGEAIYGAGRSPFRPVNKYPWRCTTKPGKIFITLFQWTDTLELPSISQRVTRAYLLADGTSLKFNQTPEKVVVRLPSSAPDPIASVVVLEIE</sequence>
<keyword evidence="9" id="KW-1185">Reference proteome</keyword>
<gene>
    <name evidence="8" type="ORF">M2350_001988</name>
</gene>
<evidence type="ECO:0000256" key="4">
    <source>
        <dbReference type="ARBA" id="ARBA00022729"/>
    </source>
</evidence>
<keyword evidence="4" id="KW-0732">Signal</keyword>
<dbReference type="InterPro" id="IPR016286">
    <property type="entry name" value="FUC_metazoa-typ"/>
</dbReference>
<protein>
    <recommendedName>
        <fullName evidence="3">alpha-L-fucosidase</fullName>
        <ecNumber evidence="3">3.2.1.51</ecNumber>
    </recommendedName>
</protein>
<dbReference type="PANTHER" id="PTHR10030">
    <property type="entry name" value="ALPHA-L-FUCOSIDASE"/>
    <property type="match status" value="1"/>
</dbReference>
<proteinExistence type="inferred from homology"/>
<evidence type="ECO:0000256" key="3">
    <source>
        <dbReference type="ARBA" id="ARBA00012662"/>
    </source>
</evidence>
<reference evidence="8 9" key="1">
    <citation type="submission" date="2022-08" db="EMBL/GenBank/DDBJ databases">
        <title>Bacterial and archaeal communities from various locations to study Microbial Dark Matter (Phase II).</title>
        <authorList>
            <person name="Stepanauskas R."/>
        </authorList>
    </citation>
    <scope>NUCLEOTIDE SEQUENCE [LARGE SCALE GENOMIC DNA]</scope>
    <source>
        <strain evidence="8 9">PD1</strain>
    </source>
</reference>
<keyword evidence="6 8" id="KW-0326">Glycosidase</keyword>
<name>A0ABT2ENZ6_9BACT</name>
<comment type="function">
    <text evidence="1">Alpha-L-fucosidase is responsible for hydrolyzing the alpha-1,6-linked fucose joined to the reducing-end N-acetylglucosamine of the carbohydrate moieties of glycoproteins.</text>
</comment>
<dbReference type="EC" id="3.2.1.51" evidence="3"/>
<dbReference type="SMART" id="SM00812">
    <property type="entry name" value="Alpha_L_fucos"/>
    <property type="match status" value="1"/>
</dbReference>
<evidence type="ECO:0000313" key="8">
    <source>
        <dbReference type="EMBL" id="MCS3919575.1"/>
    </source>
</evidence>
<evidence type="ECO:0000259" key="7">
    <source>
        <dbReference type="Pfam" id="PF01120"/>
    </source>
</evidence>
<feature type="domain" description="Glycoside hydrolase family 29 N-terminal" evidence="7">
    <location>
        <begin position="21"/>
        <end position="345"/>
    </location>
</feature>
<dbReference type="EMBL" id="JANUCP010000003">
    <property type="protein sequence ID" value="MCS3919575.1"/>
    <property type="molecule type" value="Genomic_DNA"/>
</dbReference>
<organism evidence="8 9">
    <name type="scientific">Candidatus Fervidibacter sacchari</name>
    <dbReference type="NCBI Taxonomy" id="1448929"/>
    <lineage>
        <taxon>Bacteria</taxon>
        <taxon>Candidatus Fervidibacterota</taxon>
        <taxon>Candidatus Fervidibacter</taxon>
    </lineage>
</organism>
<dbReference type="InterPro" id="IPR017853">
    <property type="entry name" value="GH"/>
</dbReference>
<dbReference type="InterPro" id="IPR000933">
    <property type="entry name" value="Glyco_hydro_29"/>
</dbReference>
<dbReference type="PIRSF" id="PIRSF001092">
    <property type="entry name" value="Alpha-L-fucosidase"/>
    <property type="match status" value="1"/>
</dbReference>
<dbReference type="PANTHER" id="PTHR10030:SF37">
    <property type="entry name" value="ALPHA-L-FUCOSIDASE-RELATED"/>
    <property type="match status" value="1"/>
</dbReference>
<evidence type="ECO:0000313" key="9">
    <source>
        <dbReference type="Proteomes" id="UP001204798"/>
    </source>
</evidence>
<evidence type="ECO:0000256" key="2">
    <source>
        <dbReference type="ARBA" id="ARBA00007951"/>
    </source>
</evidence>
<dbReference type="SUPFAM" id="SSF51445">
    <property type="entry name" value="(Trans)glycosidases"/>
    <property type="match status" value="1"/>
</dbReference>